<dbReference type="InterPro" id="IPR016747">
    <property type="entry name" value="Phosphotransbutyrylase"/>
</dbReference>
<dbReference type="EMBL" id="AP024480">
    <property type="protein sequence ID" value="BCS82192.1"/>
    <property type="molecule type" value="Genomic_DNA"/>
</dbReference>
<name>A0ABM7NPV3_9FIRM</name>
<dbReference type="RefSeq" id="WP_207179592.1">
    <property type="nucleotide sequence ID" value="NZ_AP024480.1"/>
</dbReference>
<keyword evidence="4" id="KW-1185">Reference proteome</keyword>
<feature type="transmembrane region" description="Helical" evidence="1">
    <location>
        <begin position="97"/>
        <end position="118"/>
    </location>
</feature>
<evidence type="ECO:0000259" key="2">
    <source>
        <dbReference type="Pfam" id="PF04892"/>
    </source>
</evidence>
<dbReference type="InterPro" id="IPR006976">
    <property type="entry name" value="VanZ-like"/>
</dbReference>
<accession>A0ABM7NPV3</accession>
<feature type="transmembrane region" description="Helical" evidence="1">
    <location>
        <begin position="124"/>
        <end position="142"/>
    </location>
</feature>
<gene>
    <name evidence="3" type="ORF">CaldiYA01_21520</name>
</gene>
<dbReference type="Pfam" id="PF04892">
    <property type="entry name" value="VanZ"/>
    <property type="match status" value="1"/>
</dbReference>
<dbReference type="Proteomes" id="UP000663623">
    <property type="component" value="Chromosome"/>
</dbReference>
<feature type="domain" description="VanZ-like" evidence="2">
    <location>
        <begin position="9"/>
        <end position="144"/>
    </location>
</feature>
<keyword evidence="1" id="KW-1133">Transmembrane helix</keyword>
<reference evidence="3 4" key="1">
    <citation type="submission" date="2021-02" db="EMBL/GenBank/DDBJ databases">
        <title>Nitrogen-fixing ability and nitrogen fixation related genes of thermophilic fermentative bacteria in the genus Caldicellulosiruptor.</title>
        <authorList>
            <person name="Chen Y."/>
            <person name="Nishihara A."/>
            <person name="Haruta S."/>
        </authorList>
    </citation>
    <scope>NUCLEOTIDE SEQUENCE [LARGE SCALE GENOMIC DNA]</scope>
    <source>
        <strain evidence="3 4">YA01</strain>
    </source>
</reference>
<protein>
    <submittedName>
        <fullName evidence="3">Teicoplanin resistance protein VanZ</fullName>
    </submittedName>
</protein>
<dbReference type="PIRSF" id="PIRSF019083">
    <property type="entry name" value="UCP019083_VanZ"/>
    <property type="match status" value="1"/>
</dbReference>
<evidence type="ECO:0000313" key="4">
    <source>
        <dbReference type="Proteomes" id="UP000663623"/>
    </source>
</evidence>
<keyword evidence="1" id="KW-0472">Membrane</keyword>
<dbReference type="NCBIfam" id="NF037970">
    <property type="entry name" value="vanZ_1"/>
    <property type="match status" value="1"/>
</dbReference>
<proteinExistence type="predicted"/>
<evidence type="ECO:0000256" key="1">
    <source>
        <dbReference type="SAM" id="Phobius"/>
    </source>
</evidence>
<keyword evidence="1" id="KW-0812">Transmembrane</keyword>
<feature type="transmembrane region" description="Helical" evidence="1">
    <location>
        <begin position="65"/>
        <end position="85"/>
    </location>
</feature>
<evidence type="ECO:0000313" key="3">
    <source>
        <dbReference type="EMBL" id="BCS82192.1"/>
    </source>
</evidence>
<organism evidence="3 4">
    <name type="scientific">Caldicellulosiruptor diazotrophicus</name>
    <dbReference type="NCBI Taxonomy" id="2806205"/>
    <lineage>
        <taxon>Bacteria</taxon>
        <taxon>Bacillati</taxon>
        <taxon>Bacillota</taxon>
        <taxon>Bacillota incertae sedis</taxon>
        <taxon>Caldicellulosiruptorales</taxon>
        <taxon>Caldicellulosiruptoraceae</taxon>
        <taxon>Caldicellulosiruptor</taxon>
    </lineage>
</organism>
<sequence>MKNRIYIRWALVFAWMTVIFCFSAQEGAISHQKSFSIAMFVEKFIEFFTGRDLVNSYNRKNFELLIRKLAHVTEYLILSMLFYKAFFECNKNSKKSFILTIIFSVVYAISDEVHQIFVSGRGPSAIDVMIDMVGTIGYFLIVKIKNIAKIIQNFALNKIKRLVEKI</sequence>